<dbReference type="Gene3D" id="3.90.1570.10">
    <property type="entry name" value="tt1808, chain A"/>
    <property type="match status" value="1"/>
</dbReference>
<keyword evidence="2" id="KW-0255">Endonuclease</keyword>
<keyword evidence="2" id="KW-0378">Hydrolase</keyword>
<dbReference type="InterPro" id="IPR008538">
    <property type="entry name" value="Uma2"/>
</dbReference>
<organism evidence="2 3">
    <name type="scientific">Humisphaera borealis</name>
    <dbReference type="NCBI Taxonomy" id="2807512"/>
    <lineage>
        <taxon>Bacteria</taxon>
        <taxon>Pseudomonadati</taxon>
        <taxon>Planctomycetota</taxon>
        <taxon>Phycisphaerae</taxon>
        <taxon>Tepidisphaerales</taxon>
        <taxon>Tepidisphaeraceae</taxon>
        <taxon>Humisphaera</taxon>
    </lineage>
</organism>
<dbReference type="PANTHER" id="PTHR34107:SF1">
    <property type="entry name" value="SLL0198 PROTEIN"/>
    <property type="match status" value="1"/>
</dbReference>
<proteinExistence type="predicted"/>
<gene>
    <name evidence="2" type="ORF">IPV69_22600</name>
</gene>
<evidence type="ECO:0000313" key="3">
    <source>
        <dbReference type="Proteomes" id="UP000593765"/>
    </source>
</evidence>
<dbReference type="InterPro" id="IPR011335">
    <property type="entry name" value="Restrct_endonuc-II-like"/>
</dbReference>
<dbReference type="EMBL" id="CP063458">
    <property type="protein sequence ID" value="QOV92511.1"/>
    <property type="molecule type" value="Genomic_DNA"/>
</dbReference>
<dbReference type="InterPro" id="IPR012296">
    <property type="entry name" value="Nuclease_put_TT1808"/>
</dbReference>
<dbReference type="Pfam" id="PF05685">
    <property type="entry name" value="Uma2"/>
    <property type="match status" value="1"/>
</dbReference>
<evidence type="ECO:0000313" key="2">
    <source>
        <dbReference type="EMBL" id="QOV92511.1"/>
    </source>
</evidence>
<reference evidence="2 3" key="1">
    <citation type="submission" date="2020-10" db="EMBL/GenBank/DDBJ databases">
        <title>Wide distribution of Phycisphaera-like planctomycetes from WD2101 soil group in peatlands and genome analysis of the first cultivated representative.</title>
        <authorList>
            <person name="Dedysh S.N."/>
            <person name="Beletsky A.V."/>
            <person name="Ivanova A."/>
            <person name="Kulichevskaya I.S."/>
            <person name="Suzina N.E."/>
            <person name="Philippov D.A."/>
            <person name="Rakitin A.L."/>
            <person name="Mardanov A.V."/>
            <person name="Ravin N.V."/>
        </authorList>
    </citation>
    <scope>NUCLEOTIDE SEQUENCE [LARGE SCALE GENOMIC DNA]</scope>
    <source>
        <strain evidence="2 3">M1803</strain>
    </source>
</reference>
<evidence type="ECO:0000259" key="1">
    <source>
        <dbReference type="Pfam" id="PF05685"/>
    </source>
</evidence>
<keyword evidence="3" id="KW-1185">Reference proteome</keyword>
<keyword evidence="2" id="KW-0540">Nuclease</keyword>
<dbReference type="SUPFAM" id="SSF52980">
    <property type="entry name" value="Restriction endonuclease-like"/>
    <property type="match status" value="1"/>
</dbReference>
<protein>
    <submittedName>
        <fullName evidence="2">Uma2 family endonuclease</fullName>
    </submittedName>
</protein>
<feature type="domain" description="Putative restriction endonuclease" evidence="1">
    <location>
        <begin position="46"/>
        <end position="204"/>
    </location>
</feature>
<dbReference type="PANTHER" id="PTHR34107">
    <property type="entry name" value="SLL0198 PROTEIN-RELATED"/>
    <property type="match status" value="1"/>
</dbReference>
<dbReference type="GO" id="GO:0004519">
    <property type="term" value="F:endonuclease activity"/>
    <property type="evidence" value="ECO:0007669"/>
    <property type="project" value="UniProtKB-KW"/>
</dbReference>
<dbReference type="KEGG" id="hbs:IPV69_22600"/>
<accession>A0A7M2X684</accession>
<dbReference type="Proteomes" id="UP000593765">
    <property type="component" value="Chromosome"/>
</dbReference>
<dbReference type="AlphaFoldDB" id="A0A7M2X684"/>
<name>A0A7M2X684_9BACT</name>
<dbReference type="CDD" id="cd06260">
    <property type="entry name" value="DUF820-like"/>
    <property type="match status" value="1"/>
</dbReference>
<sequence length="213" mass="23371">MLTSSPSIPTIADLLDRLGGVPASRVRYFPLPGSATEQDVIDIEARENRLFELVDGTLVEKGMGYRESMLAVAIASALFGFVRPRKLGLVATADGMMRILPDQVRIPDVSFTSRERLPDGRVPTASIPSISPDLAVEVLSENNTVREMERKRSEYFQSGTRLVWIVDPMQRTVSVYTSPDQYTAYAADQSIDGGDVLPGFTLDLGSLFALLDE</sequence>